<dbReference type="Proteomes" id="UP000664702">
    <property type="component" value="Chromosome"/>
</dbReference>
<organism evidence="1">
    <name type="scientific">Bradyrhizobium barranii subsp. barranii</name>
    <dbReference type="NCBI Taxonomy" id="2823807"/>
    <lineage>
        <taxon>Bacteria</taxon>
        <taxon>Pseudomonadati</taxon>
        <taxon>Pseudomonadota</taxon>
        <taxon>Alphaproteobacteria</taxon>
        <taxon>Hyphomicrobiales</taxon>
        <taxon>Nitrobacteraceae</taxon>
        <taxon>Bradyrhizobium</taxon>
        <taxon>Bradyrhizobium barranii</taxon>
    </lineage>
</organism>
<dbReference type="EMBL" id="JAGEMI010000001">
    <property type="protein sequence ID" value="MBO1864955.1"/>
    <property type="molecule type" value="Genomic_DNA"/>
</dbReference>
<gene>
    <name evidence="2" type="ORF">J4G43_027920</name>
    <name evidence="1" type="ORF">J4G43_29910</name>
</gene>
<evidence type="ECO:0000313" key="1">
    <source>
        <dbReference type="EMBL" id="MBO1864955.1"/>
    </source>
</evidence>
<evidence type="ECO:0000313" key="2">
    <source>
        <dbReference type="EMBL" id="UEM08589.1"/>
    </source>
</evidence>
<reference evidence="2 3" key="2">
    <citation type="journal article" date="2022" name="Int. J. Syst. Evol. Microbiol.">
        <title>Strains of Bradyrhizobium barranii sp. nov. associated with legumes native to Canada are symbionts of soybeans and belong to different subspecies (subsp. barranii subsp. nov. and subsp. apii subsp. nov.) and symbiovars (sv. glycinearum and sv. septentrionale).</title>
        <authorList>
            <person name="Bromfield E.S.P."/>
            <person name="Cloutier S."/>
            <person name="Wasai-Hara S."/>
            <person name="Minamisawa K."/>
        </authorList>
    </citation>
    <scope>NUCLEOTIDE SEQUENCE [LARGE SCALE GENOMIC DNA]</scope>
    <source>
        <strain evidence="2 3">144S4</strain>
    </source>
</reference>
<evidence type="ECO:0008006" key="4">
    <source>
        <dbReference type="Google" id="ProtNLM"/>
    </source>
</evidence>
<evidence type="ECO:0000313" key="3">
    <source>
        <dbReference type="Proteomes" id="UP000664702"/>
    </source>
</evidence>
<dbReference type="AlphaFoldDB" id="A0A939S4P8"/>
<dbReference type="KEGG" id="bban:J4G43_027920"/>
<accession>A0A939S4P8</accession>
<dbReference type="InterPro" id="IPR045384">
    <property type="entry name" value="DUF6527"/>
</dbReference>
<reference evidence="1" key="1">
    <citation type="submission" date="2021-03" db="EMBL/GenBank/DDBJ databases">
        <title>Whole Genome Sequence of Bradyrhizobium sp. Strain 144S4.</title>
        <authorList>
            <person name="Bromfield E.S.P."/>
            <person name="Cloutier S."/>
        </authorList>
    </citation>
    <scope>NUCLEOTIDE SEQUENCE [LARGE SCALE GENOMIC DNA]</scope>
    <source>
        <strain evidence="1">144S4</strain>
    </source>
</reference>
<name>A0A939S4P8_9BRAD</name>
<dbReference type="Pfam" id="PF20137">
    <property type="entry name" value="BubE"/>
    <property type="match status" value="1"/>
</dbReference>
<sequence length="115" mass="13282">MSQVSAILRRGRSGFMHWCPACERMHMLPDGWAFNGNLERPTFHPSFKHGGKLILVEDGRWTGDWVRDKDGKTVDGTCHYIVSEGKLQFFADSWHHRTDLVDMPPIPPHLIDHFD</sequence>
<dbReference type="EMBL" id="CP086136">
    <property type="protein sequence ID" value="UEM08589.1"/>
    <property type="molecule type" value="Genomic_DNA"/>
</dbReference>
<dbReference type="RefSeq" id="WP_208086921.1">
    <property type="nucleotide sequence ID" value="NZ_CP086136.1"/>
</dbReference>
<proteinExistence type="predicted"/>
<protein>
    <recommendedName>
        <fullName evidence="4">Ammonia monooxygenase</fullName>
    </recommendedName>
</protein>